<keyword evidence="3" id="KW-1185">Reference proteome</keyword>
<evidence type="ECO:0000256" key="1">
    <source>
        <dbReference type="SAM" id="MobiDB-lite"/>
    </source>
</evidence>
<proteinExistence type="predicted"/>
<dbReference type="AlphaFoldDB" id="A0A6J0C5T9"/>
<dbReference type="PANTHER" id="PTHR46536">
    <property type="entry name" value="ARL14 EFFECTOR PROTEIN"/>
    <property type="match status" value="1"/>
</dbReference>
<dbReference type="GeneID" id="107226397"/>
<dbReference type="FunCoup" id="A0A6J0C5T9">
    <property type="interactions" value="5"/>
</dbReference>
<sequence>MSDNLRALASRERNSSQTTKNEQKAARLSKMAAISSEKGFKPFLSDFDPETSEREKRKMNQRLNLKDKKHVLYDDKGIFVRTGEDLCDCLQRGCPGCHFPCSKCRSRKCAHECRVNRKWAYKSISYEGSDIVIRNQYLNDGNADH</sequence>
<dbReference type="PANTHER" id="PTHR46536:SF3">
    <property type="entry name" value="ARF7 EFFECTOR PROTEIN C-TERMINAL DOMAIN-CONTAINING PROTEIN"/>
    <property type="match status" value="1"/>
</dbReference>
<dbReference type="KEGG" id="nlo:107226397"/>
<dbReference type="Proteomes" id="UP000829291">
    <property type="component" value="Chromosome 4"/>
</dbReference>
<dbReference type="OrthoDB" id="5984406at2759"/>
<feature type="region of interest" description="Disordered" evidence="1">
    <location>
        <begin position="1"/>
        <end position="27"/>
    </location>
</feature>
<gene>
    <name evidence="4" type="primary">LOC107226397</name>
</gene>
<evidence type="ECO:0000313" key="4">
    <source>
        <dbReference type="RefSeq" id="XP_015522691.2"/>
    </source>
</evidence>
<protein>
    <submittedName>
        <fullName evidence="4">ARL14 effector protein-like</fullName>
    </submittedName>
</protein>
<accession>A0A6J0C5T9</accession>
<dbReference type="Pfam" id="PF14949">
    <property type="entry name" value="ARF7EP_C"/>
    <property type="match status" value="1"/>
</dbReference>
<organism evidence="4">
    <name type="scientific">Neodiprion lecontei</name>
    <name type="common">Redheaded pine sawfly</name>
    <dbReference type="NCBI Taxonomy" id="441921"/>
    <lineage>
        <taxon>Eukaryota</taxon>
        <taxon>Metazoa</taxon>
        <taxon>Ecdysozoa</taxon>
        <taxon>Arthropoda</taxon>
        <taxon>Hexapoda</taxon>
        <taxon>Insecta</taxon>
        <taxon>Pterygota</taxon>
        <taxon>Neoptera</taxon>
        <taxon>Endopterygota</taxon>
        <taxon>Hymenoptera</taxon>
        <taxon>Tenthredinoidea</taxon>
        <taxon>Diprionidae</taxon>
        <taxon>Diprioninae</taxon>
        <taxon>Neodiprion</taxon>
    </lineage>
</organism>
<name>A0A6J0C5T9_NEOLC</name>
<dbReference type="RefSeq" id="XP_015522691.2">
    <property type="nucleotide sequence ID" value="XM_015667205.2"/>
</dbReference>
<reference evidence="4" key="1">
    <citation type="submission" date="2025-08" db="UniProtKB">
        <authorList>
            <consortium name="RefSeq"/>
        </authorList>
    </citation>
    <scope>IDENTIFICATION</scope>
    <source>
        <tissue evidence="4">Thorax and Abdomen</tissue>
    </source>
</reference>
<dbReference type="InParanoid" id="A0A6J0C5T9"/>
<dbReference type="InterPro" id="IPR029264">
    <property type="entry name" value="ARF7EP_C"/>
</dbReference>
<evidence type="ECO:0000259" key="2">
    <source>
        <dbReference type="Pfam" id="PF14949"/>
    </source>
</evidence>
<evidence type="ECO:0000313" key="3">
    <source>
        <dbReference type="Proteomes" id="UP000829291"/>
    </source>
</evidence>
<feature type="domain" description="ARF7 effector protein C-terminal" evidence="2">
    <location>
        <begin position="41"/>
        <end position="126"/>
    </location>
</feature>